<protein>
    <recommendedName>
        <fullName evidence="4">DUF4345 domain-containing protein</fullName>
    </recommendedName>
</protein>
<reference evidence="2 3" key="1">
    <citation type="submission" date="2018-08" db="EMBL/GenBank/DDBJ databases">
        <title>Genomic Encyclopedia of Archaeal and Bacterial Type Strains, Phase II (KMG-II): from individual species to whole genera.</title>
        <authorList>
            <person name="Goeker M."/>
        </authorList>
    </citation>
    <scope>NUCLEOTIDE SEQUENCE [LARGE SCALE GENOMIC DNA]</scope>
    <source>
        <strain evidence="2 3">DSM 45791</strain>
    </source>
</reference>
<evidence type="ECO:0000313" key="2">
    <source>
        <dbReference type="EMBL" id="REH29588.1"/>
    </source>
</evidence>
<keyword evidence="3" id="KW-1185">Reference proteome</keyword>
<organism evidence="2 3">
    <name type="scientific">Kutzneria buriramensis</name>
    <dbReference type="NCBI Taxonomy" id="1045776"/>
    <lineage>
        <taxon>Bacteria</taxon>
        <taxon>Bacillati</taxon>
        <taxon>Actinomycetota</taxon>
        <taxon>Actinomycetes</taxon>
        <taxon>Pseudonocardiales</taxon>
        <taxon>Pseudonocardiaceae</taxon>
        <taxon>Kutzneria</taxon>
    </lineage>
</organism>
<dbReference type="AlphaFoldDB" id="A0A3E0GXB5"/>
<dbReference type="Proteomes" id="UP000256269">
    <property type="component" value="Unassembled WGS sequence"/>
</dbReference>
<keyword evidence="1" id="KW-0472">Membrane</keyword>
<dbReference type="RefSeq" id="WP_116181140.1">
    <property type="nucleotide sequence ID" value="NZ_CP144375.1"/>
</dbReference>
<dbReference type="EMBL" id="QUNO01000024">
    <property type="protein sequence ID" value="REH29588.1"/>
    <property type="molecule type" value="Genomic_DNA"/>
</dbReference>
<proteinExistence type="predicted"/>
<comment type="caution">
    <text evidence="2">The sequence shown here is derived from an EMBL/GenBank/DDBJ whole genome shotgun (WGS) entry which is preliminary data.</text>
</comment>
<evidence type="ECO:0008006" key="4">
    <source>
        <dbReference type="Google" id="ProtNLM"/>
    </source>
</evidence>
<accession>A0A3E0GXB5</accession>
<feature type="transmembrane region" description="Helical" evidence="1">
    <location>
        <begin position="106"/>
        <end position="126"/>
    </location>
</feature>
<evidence type="ECO:0000313" key="3">
    <source>
        <dbReference type="Proteomes" id="UP000256269"/>
    </source>
</evidence>
<evidence type="ECO:0000256" key="1">
    <source>
        <dbReference type="SAM" id="Phobius"/>
    </source>
</evidence>
<feature type="transmembrane region" description="Helical" evidence="1">
    <location>
        <begin position="7"/>
        <end position="27"/>
    </location>
</feature>
<gene>
    <name evidence="2" type="ORF">BCF44_12415</name>
</gene>
<keyword evidence="1" id="KW-0812">Transmembrane</keyword>
<keyword evidence="1" id="KW-1133">Transmembrane helix</keyword>
<sequence length="132" mass="13629">MLTHTKAGWTVAAAGLIAFSMGVAGLVDQDGQLRLLGVDPSTIPADDPLRITLTSGSVAAANNGAAFVLGVAKSWPWFPHFTVATRSAQAVGFLARIATGRAPRSYLGAAIWEAAGAALTVGALWLDRRASR</sequence>
<name>A0A3E0GXB5_9PSEU</name>